<evidence type="ECO:0000313" key="3">
    <source>
        <dbReference type="EMBL" id="EIE91619.1"/>
    </source>
</evidence>
<feature type="region of interest" description="Disordered" evidence="1">
    <location>
        <begin position="97"/>
        <end position="123"/>
    </location>
</feature>
<organism evidence="3 4">
    <name type="scientific">Rhizopus delemar (strain RA 99-880 / ATCC MYA-4621 / FGSC 9543 / NRRL 43880)</name>
    <name type="common">Mucormycosis agent</name>
    <name type="synonym">Rhizopus arrhizus var. delemar</name>
    <dbReference type="NCBI Taxonomy" id="246409"/>
    <lineage>
        <taxon>Eukaryota</taxon>
        <taxon>Fungi</taxon>
        <taxon>Fungi incertae sedis</taxon>
        <taxon>Mucoromycota</taxon>
        <taxon>Mucoromycotina</taxon>
        <taxon>Mucoromycetes</taxon>
        <taxon>Mucorales</taxon>
        <taxon>Mucorineae</taxon>
        <taxon>Rhizopodaceae</taxon>
        <taxon>Rhizopus</taxon>
    </lineage>
</organism>
<proteinExistence type="predicted"/>
<keyword evidence="4" id="KW-1185">Reference proteome</keyword>
<feature type="chain" id="PRO_5003638865" evidence="2">
    <location>
        <begin position="19"/>
        <end position="183"/>
    </location>
</feature>
<dbReference type="InParanoid" id="I1CT39"/>
<dbReference type="GeneID" id="93623295"/>
<evidence type="ECO:0000313" key="4">
    <source>
        <dbReference type="Proteomes" id="UP000009138"/>
    </source>
</evidence>
<reference evidence="3 4" key="1">
    <citation type="journal article" date="2009" name="PLoS Genet.">
        <title>Genomic analysis of the basal lineage fungus Rhizopus oryzae reveals a whole-genome duplication.</title>
        <authorList>
            <person name="Ma L.-J."/>
            <person name="Ibrahim A.S."/>
            <person name="Skory C."/>
            <person name="Grabherr M.G."/>
            <person name="Burger G."/>
            <person name="Butler M."/>
            <person name="Elias M."/>
            <person name="Idnurm A."/>
            <person name="Lang B.F."/>
            <person name="Sone T."/>
            <person name="Abe A."/>
            <person name="Calvo S.E."/>
            <person name="Corrochano L.M."/>
            <person name="Engels R."/>
            <person name="Fu J."/>
            <person name="Hansberg W."/>
            <person name="Kim J.-M."/>
            <person name="Kodira C.D."/>
            <person name="Koehrsen M.J."/>
            <person name="Liu B."/>
            <person name="Miranda-Saavedra D."/>
            <person name="O'Leary S."/>
            <person name="Ortiz-Castellanos L."/>
            <person name="Poulter R."/>
            <person name="Rodriguez-Romero J."/>
            <person name="Ruiz-Herrera J."/>
            <person name="Shen Y.-Q."/>
            <person name="Zeng Q."/>
            <person name="Galagan J."/>
            <person name="Birren B.W."/>
            <person name="Cuomo C.A."/>
            <person name="Wickes B.L."/>
        </authorList>
    </citation>
    <scope>NUCLEOTIDE SEQUENCE [LARGE SCALE GENOMIC DNA]</scope>
    <source>
        <strain evidence="4">RA 99-880 / ATCC MYA-4621 / FGSC 9543 / NRRL 43880</strain>
    </source>
</reference>
<sequence>MKFLVILASLSFIGFTQAVDKLSCPCHEKHSVESGNNCQSIASNHNISKDKSPLWNQKFGFQLDYANAEKDDALRTANSNPLSLSFPISKYTSSHVKRAKSQSVSSRATDNNRRASTGKKKVIKSKIRDLPKKPLPTKKFSRSQPIAYRKRNAFPPRKYRRYKKKPSYLKNYHPSWWCVFKKN</sequence>
<dbReference type="STRING" id="246409.I1CT39"/>
<dbReference type="Proteomes" id="UP000009138">
    <property type="component" value="Unassembled WGS sequence"/>
</dbReference>
<keyword evidence="2" id="KW-0732">Signal</keyword>
<protein>
    <submittedName>
        <fullName evidence="3">Uncharacterized protein</fullName>
    </submittedName>
</protein>
<evidence type="ECO:0000256" key="2">
    <source>
        <dbReference type="SAM" id="SignalP"/>
    </source>
</evidence>
<dbReference type="VEuPathDB" id="FungiDB:RO3G_16330"/>
<evidence type="ECO:0000256" key="1">
    <source>
        <dbReference type="SAM" id="MobiDB-lite"/>
    </source>
</evidence>
<name>I1CT39_RHIO9</name>
<dbReference type="RefSeq" id="XP_067527015.1">
    <property type="nucleotide sequence ID" value="XM_067670914.1"/>
</dbReference>
<gene>
    <name evidence="3" type="ORF">RO3G_16330</name>
</gene>
<dbReference type="EMBL" id="CH476750">
    <property type="protein sequence ID" value="EIE91619.1"/>
    <property type="molecule type" value="Genomic_DNA"/>
</dbReference>
<dbReference type="AlphaFoldDB" id="I1CT39"/>
<feature type="signal peptide" evidence="2">
    <location>
        <begin position="1"/>
        <end position="18"/>
    </location>
</feature>
<accession>I1CT39</accession>